<dbReference type="Pfam" id="PF00593">
    <property type="entry name" value="TonB_dep_Rec_b-barrel"/>
    <property type="match status" value="1"/>
</dbReference>
<evidence type="ECO:0000256" key="10">
    <source>
        <dbReference type="PROSITE-ProRule" id="PRU01360"/>
    </source>
</evidence>
<name>A0ABR6WF76_9BACT</name>
<evidence type="ECO:0000256" key="9">
    <source>
        <dbReference type="ARBA" id="ARBA00023237"/>
    </source>
</evidence>
<dbReference type="InterPro" id="IPR039426">
    <property type="entry name" value="TonB-dep_rcpt-like"/>
</dbReference>
<evidence type="ECO:0000256" key="4">
    <source>
        <dbReference type="ARBA" id="ARBA00022692"/>
    </source>
</evidence>
<dbReference type="RefSeq" id="WP_186741733.1">
    <property type="nucleotide sequence ID" value="NZ_VFIA01000061.1"/>
</dbReference>
<keyword evidence="9 10" id="KW-0998">Cell outer membrane</keyword>
<keyword evidence="3 10" id="KW-1134">Transmembrane beta strand</keyword>
<keyword evidence="4 10" id="KW-0812">Transmembrane</keyword>
<dbReference type="PANTHER" id="PTHR30069:SF29">
    <property type="entry name" value="HEMOGLOBIN AND HEMOGLOBIN-HAPTOGLOBIN-BINDING PROTEIN 1-RELATED"/>
    <property type="match status" value="1"/>
</dbReference>
<evidence type="ECO:0000256" key="11">
    <source>
        <dbReference type="RuleBase" id="RU003357"/>
    </source>
</evidence>
<feature type="chain" id="PRO_5046541003" description="TonB-dependent receptor" evidence="12">
    <location>
        <begin position="21"/>
        <end position="798"/>
    </location>
</feature>
<keyword evidence="6 11" id="KW-0798">TonB box</keyword>
<feature type="domain" description="TonB-dependent receptor plug" evidence="14">
    <location>
        <begin position="144"/>
        <end position="224"/>
    </location>
</feature>
<dbReference type="PANTHER" id="PTHR30069">
    <property type="entry name" value="TONB-DEPENDENT OUTER MEMBRANE RECEPTOR"/>
    <property type="match status" value="1"/>
</dbReference>
<evidence type="ECO:0000256" key="3">
    <source>
        <dbReference type="ARBA" id="ARBA00022452"/>
    </source>
</evidence>
<dbReference type="SUPFAM" id="SSF49464">
    <property type="entry name" value="Carboxypeptidase regulatory domain-like"/>
    <property type="match status" value="1"/>
</dbReference>
<keyword evidence="8" id="KW-0675">Receptor</keyword>
<evidence type="ECO:0000256" key="7">
    <source>
        <dbReference type="ARBA" id="ARBA00023136"/>
    </source>
</evidence>
<proteinExistence type="inferred from homology"/>
<evidence type="ECO:0000256" key="1">
    <source>
        <dbReference type="ARBA" id="ARBA00004571"/>
    </source>
</evidence>
<dbReference type="EMBL" id="VFIA01000061">
    <property type="protein sequence ID" value="MBC3794833.1"/>
    <property type="molecule type" value="Genomic_DNA"/>
</dbReference>
<evidence type="ECO:0000259" key="14">
    <source>
        <dbReference type="Pfam" id="PF07715"/>
    </source>
</evidence>
<dbReference type="Gene3D" id="2.40.170.20">
    <property type="entry name" value="TonB-dependent receptor, beta-barrel domain"/>
    <property type="match status" value="1"/>
</dbReference>
<evidence type="ECO:0000259" key="13">
    <source>
        <dbReference type="Pfam" id="PF00593"/>
    </source>
</evidence>
<keyword evidence="2 10" id="KW-0813">Transport</keyword>
<feature type="signal peptide" evidence="12">
    <location>
        <begin position="1"/>
        <end position="20"/>
    </location>
</feature>
<comment type="similarity">
    <text evidence="10 11">Belongs to the TonB-dependent receptor family.</text>
</comment>
<comment type="caution">
    <text evidence="15">The sequence shown here is derived from an EMBL/GenBank/DDBJ whole genome shotgun (WGS) entry which is preliminary data.</text>
</comment>
<dbReference type="InterPro" id="IPR008969">
    <property type="entry name" value="CarboxyPept-like_regulatory"/>
</dbReference>
<feature type="domain" description="TonB-dependent receptor-like beta-barrel" evidence="13">
    <location>
        <begin position="304"/>
        <end position="758"/>
    </location>
</feature>
<dbReference type="SUPFAM" id="SSF56935">
    <property type="entry name" value="Porins"/>
    <property type="match status" value="1"/>
</dbReference>
<comment type="subcellular location">
    <subcellularLocation>
        <location evidence="1 10">Cell outer membrane</location>
        <topology evidence="1 10">Multi-pass membrane protein</topology>
    </subcellularLocation>
</comment>
<dbReference type="Gene3D" id="2.60.40.1120">
    <property type="entry name" value="Carboxypeptidase-like, regulatory domain"/>
    <property type="match status" value="1"/>
</dbReference>
<evidence type="ECO:0000256" key="2">
    <source>
        <dbReference type="ARBA" id="ARBA00022448"/>
    </source>
</evidence>
<dbReference type="InterPro" id="IPR037066">
    <property type="entry name" value="Plug_dom_sf"/>
</dbReference>
<dbReference type="Proteomes" id="UP000700732">
    <property type="component" value="Unassembled WGS sequence"/>
</dbReference>
<evidence type="ECO:0000313" key="16">
    <source>
        <dbReference type="Proteomes" id="UP000700732"/>
    </source>
</evidence>
<dbReference type="InterPro" id="IPR036942">
    <property type="entry name" value="Beta-barrel_TonB_sf"/>
</dbReference>
<dbReference type="Pfam" id="PF07715">
    <property type="entry name" value="Plug"/>
    <property type="match status" value="1"/>
</dbReference>
<organism evidence="15 16">
    <name type="scientific">Spirosoma utsteinense</name>
    <dbReference type="NCBI Taxonomy" id="2585773"/>
    <lineage>
        <taxon>Bacteria</taxon>
        <taxon>Pseudomonadati</taxon>
        <taxon>Bacteroidota</taxon>
        <taxon>Cytophagia</taxon>
        <taxon>Cytophagales</taxon>
        <taxon>Cytophagaceae</taxon>
        <taxon>Spirosoma</taxon>
    </lineage>
</organism>
<dbReference type="InterPro" id="IPR000531">
    <property type="entry name" value="Beta-barrel_TonB"/>
</dbReference>
<gene>
    <name evidence="15" type="ORF">FH603_5365</name>
</gene>
<evidence type="ECO:0000256" key="8">
    <source>
        <dbReference type="ARBA" id="ARBA00023170"/>
    </source>
</evidence>
<keyword evidence="16" id="KW-1185">Reference proteome</keyword>
<dbReference type="InterPro" id="IPR012910">
    <property type="entry name" value="Plug_dom"/>
</dbReference>
<reference evidence="15 16" key="1">
    <citation type="submission" date="2019-06" db="EMBL/GenBank/DDBJ databases">
        <title>Spirosoma utsteinense sp. nov. isolated from Antarctic ice-free soils.</title>
        <authorList>
            <person name="Tahon G."/>
        </authorList>
    </citation>
    <scope>NUCLEOTIDE SEQUENCE [LARGE SCALE GENOMIC DNA]</scope>
    <source>
        <strain evidence="15 16">LMG 31447</strain>
    </source>
</reference>
<dbReference type="Pfam" id="PF13715">
    <property type="entry name" value="CarbopepD_reg_2"/>
    <property type="match status" value="1"/>
</dbReference>
<evidence type="ECO:0000256" key="6">
    <source>
        <dbReference type="ARBA" id="ARBA00023077"/>
    </source>
</evidence>
<protein>
    <recommendedName>
        <fullName evidence="17">TonB-dependent receptor</fullName>
    </recommendedName>
</protein>
<keyword evidence="5 12" id="KW-0732">Signal</keyword>
<evidence type="ECO:0000256" key="12">
    <source>
        <dbReference type="SAM" id="SignalP"/>
    </source>
</evidence>
<evidence type="ECO:0000313" key="15">
    <source>
        <dbReference type="EMBL" id="MBC3794833.1"/>
    </source>
</evidence>
<evidence type="ECO:0008006" key="17">
    <source>
        <dbReference type="Google" id="ProtNLM"/>
    </source>
</evidence>
<keyword evidence="7 10" id="KW-0472">Membrane</keyword>
<dbReference type="Gene3D" id="2.170.130.10">
    <property type="entry name" value="TonB-dependent receptor, plug domain"/>
    <property type="match status" value="1"/>
</dbReference>
<sequence>MNRLLPLALLVVLLPTGVFAQLTYTLSGVVRDSATNQPLNRAAVVLDYEKSTTGTYTNAEGEYSITIRSGPHVVVVRHVGYVPYRQTVRVRGNTQLNVQLPSVSSQLEEVVVTSKGYDRNVRQPLLGVSQINIAALKRMPAALGETDILRSLQMLPGVTSVGEAANGVNIRGGTTDQNLILLDDTPIFNPTHMFGLFSVFPPDAVSGLDLYKGNVPARFGGRAASVLDISLKNPGLEQTQLSGGISFVANRLTLETPIVKGKLGLLVSGRAAVNDFLLRLVSPRLDNIRAKFGDGTAKLFWRINDRNTVTAMGYYSADLFQTNLLGSLSNINATNTQYQQEMANGMVRWFHAFTPALNLQTTALVARYIPKILSIEDSTNNKVVLKQSLLQRQLKSNLNYQLANQKIEIGASATHYQLNPGELLPGSSEAVNYQSTPPENALELALYAEDEWSLSDRLALSAGLRYSHFLNLGPSVVRQYAIGEATDVTTVVDSVRYGAGQVTAQYGGLEPRIGLRYALGAKASIKVGYNLMRQYLQVITNTTTPLPTSRWKTADAHIRPQVSELLSAGYFRNSANNIFEVSAEVYWRRTQQVLDYKPGADFLLQPYPETQLLSGRSRAYGLEVMLARKKGELTGWVNYTYARTLNQVDEGADFRQRINGGAWYRANYDRPHSVNISLNINQTRHHSFSFNFAYSTGRPYTAPEGFVRYQGRTYPYYNERNQYRLPAYHRLDFAWNIYNASLKARRWQGHWTFTVYNLYGRKNAYSIFYRTEGQATNPYRLAIFAAPIPSLTYNFEFK</sequence>
<accession>A0ABR6WF76</accession>
<evidence type="ECO:0000256" key="5">
    <source>
        <dbReference type="ARBA" id="ARBA00022729"/>
    </source>
</evidence>
<dbReference type="PROSITE" id="PS52016">
    <property type="entry name" value="TONB_DEPENDENT_REC_3"/>
    <property type="match status" value="1"/>
</dbReference>